<name>A0A2G2Y9G3_CAPAN</name>
<dbReference type="Proteomes" id="UP000222542">
    <property type="component" value="Unassembled WGS sequence"/>
</dbReference>
<keyword evidence="3" id="KW-1185">Reference proteome</keyword>
<protein>
    <submittedName>
        <fullName evidence="2">Uncharacterized protein</fullName>
    </submittedName>
</protein>
<gene>
    <name evidence="2" type="ORF">T459_30616</name>
</gene>
<reference evidence="2 3" key="2">
    <citation type="journal article" date="2017" name="Genome Biol.">
        <title>New reference genome sequences of hot pepper reveal the massive evolution of plant disease-resistance genes by retroduplication.</title>
        <authorList>
            <person name="Kim S."/>
            <person name="Park J."/>
            <person name="Yeom S.I."/>
            <person name="Kim Y.M."/>
            <person name="Seo E."/>
            <person name="Kim K.T."/>
            <person name="Kim M.S."/>
            <person name="Lee J.M."/>
            <person name="Cheong K."/>
            <person name="Shin H.S."/>
            <person name="Kim S.B."/>
            <person name="Han K."/>
            <person name="Lee J."/>
            <person name="Park M."/>
            <person name="Lee H.A."/>
            <person name="Lee H.Y."/>
            <person name="Lee Y."/>
            <person name="Oh S."/>
            <person name="Lee J.H."/>
            <person name="Choi E."/>
            <person name="Choi E."/>
            <person name="Lee S.E."/>
            <person name="Jeon J."/>
            <person name="Kim H."/>
            <person name="Choi G."/>
            <person name="Song H."/>
            <person name="Lee J."/>
            <person name="Lee S.C."/>
            <person name="Kwon J.K."/>
            <person name="Lee H.Y."/>
            <person name="Koo N."/>
            <person name="Hong Y."/>
            <person name="Kim R.W."/>
            <person name="Kang W.H."/>
            <person name="Huh J.H."/>
            <person name="Kang B.C."/>
            <person name="Yang T.J."/>
            <person name="Lee Y.H."/>
            <person name="Bennetzen J.L."/>
            <person name="Choi D."/>
        </authorList>
    </citation>
    <scope>NUCLEOTIDE SEQUENCE [LARGE SCALE GENOMIC DNA]</scope>
    <source>
        <strain evidence="3">cv. CM334</strain>
    </source>
</reference>
<dbReference type="Gramene" id="PHT66191">
    <property type="protein sequence ID" value="PHT66191"/>
    <property type="gene ID" value="T459_30616"/>
</dbReference>
<dbReference type="EMBL" id="AYRZ02000012">
    <property type="protein sequence ID" value="PHT66191.1"/>
    <property type="molecule type" value="Genomic_DNA"/>
</dbReference>
<sequence>MNPLSKRSFNYSFNSLSSAGAILYGKIDIGRVSGKRSMPKSISLSGGIPRRSSGKTSEYSFTIGTDSSMTHNPGYVHVTIQYHGPALIEHNIIYLRNKLTHLGPVICNRMRSISG</sequence>
<organism evidence="2 3">
    <name type="scientific">Capsicum annuum</name>
    <name type="common">Capsicum pepper</name>
    <dbReference type="NCBI Taxonomy" id="4072"/>
    <lineage>
        <taxon>Eukaryota</taxon>
        <taxon>Viridiplantae</taxon>
        <taxon>Streptophyta</taxon>
        <taxon>Embryophyta</taxon>
        <taxon>Tracheophyta</taxon>
        <taxon>Spermatophyta</taxon>
        <taxon>Magnoliopsida</taxon>
        <taxon>eudicotyledons</taxon>
        <taxon>Gunneridae</taxon>
        <taxon>Pentapetalae</taxon>
        <taxon>asterids</taxon>
        <taxon>lamiids</taxon>
        <taxon>Solanales</taxon>
        <taxon>Solanaceae</taxon>
        <taxon>Solanoideae</taxon>
        <taxon>Capsiceae</taxon>
        <taxon>Capsicum</taxon>
    </lineage>
</organism>
<comment type="caution">
    <text evidence="2">The sequence shown here is derived from an EMBL/GenBank/DDBJ whole genome shotgun (WGS) entry which is preliminary data.</text>
</comment>
<evidence type="ECO:0000313" key="2">
    <source>
        <dbReference type="EMBL" id="PHT66191.1"/>
    </source>
</evidence>
<evidence type="ECO:0000256" key="1">
    <source>
        <dbReference type="SAM" id="MobiDB-lite"/>
    </source>
</evidence>
<proteinExistence type="predicted"/>
<reference evidence="2 3" key="1">
    <citation type="journal article" date="2014" name="Nat. Genet.">
        <title>Genome sequence of the hot pepper provides insights into the evolution of pungency in Capsicum species.</title>
        <authorList>
            <person name="Kim S."/>
            <person name="Park M."/>
            <person name="Yeom S.I."/>
            <person name="Kim Y.M."/>
            <person name="Lee J.M."/>
            <person name="Lee H.A."/>
            <person name="Seo E."/>
            <person name="Choi J."/>
            <person name="Cheong K."/>
            <person name="Kim K.T."/>
            <person name="Jung K."/>
            <person name="Lee G.W."/>
            <person name="Oh S.K."/>
            <person name="Bae C."/>
            <person name="Kim S.B."/>
            <person name="Lee H.Y."/>
            <person name="Kim S.Y."/>
            <person name="Kim M.S."/>
            <person name="Kang B.C."/>
            <person name="Jo Y.D."/>
            <person name="Yang H.B."/>
            <person name="Jeong H.J."/>
            <person name="Kang W.H."/>
            <person name="Kwon J.K."/>
            <person name="Shin C."/>
            <person name="Lim J.Y."/>
            <person name="Park J.H."/>
            <person name="Huh J.H."/>
            <person name="Kim J.S."/>
            <person name="Kim B.D."/>
            <person name="Cohen O."/>
            <person name="Paran I."/>
            <person name="Suh M.C."/>
            <person name="Lee S.B."/>
            <person name="Kim Y.K."/>
            <person name="Shin Y."/>
            <person name="Noh S.J."/>
            <person name="Park J."/>
            <person name="Seo Y.S."/>
            <person name="Kwon S.Y."/>
            <person name="Kim H.A."/>
            <person name="Park J.M."/>
            <person name="Kim H.J."/>
            <person name="Choi S.B."/>
            <person name="Bosland P.W."/>
            <person name="Reeves G."/>
            <person name="Jo S.H."/>
            <person name="Lee B.W."/>
            <person name="Cho H.T."/>
            <person name="Choi H.S."/>
            <person name="Lee M.S."/>
            <person name="Yu Y."/>
            <person name="Do Choi Y."/>
            <person name="Park B.S."/>
            <person name="van Deynze A."/>
            <person name="Ashrafi H."/>
            <person name="Hill T."/>
            <person name="Kim W.T."/>
            <person name="Pai H.S."/>
            <person name="Ahn H.K."/>
            <person name="Yeam I."/>
            <person name="Giovannoni J.J."/>
            <person name="Rose J.K."/>
            <person name="Sorensen I."/>
            <person name="Lee S.J."/>
            <person name="Kim R.W."/>
            <person name="Choi I.Y."/>
            <person name="Choi B.S."/>
            <person name="Lim J.S."/>
            <person name="Lee Y.H."/>
            <person name="Choi D."/>
        </authorList>
    </citation>
    <scope>NUCLEOTIDE SEQUENCE [LARGE SCALE GENOMIC DNA]</scope>
    <source>
        <strain evidence="3">cv. CM334</strain>
    </source>
</reference>
<dbReference type="AlphaFoldDB" id="A0A2G2Y9G3"/>
<feature type="region of interest" description="Disordered" evidence="1">
    <location>
        <begin position="37"/>
        <end position="57"/>
    </location>
</feature>
<evidence type="ECO:0000313" key="3">
    <source>
        <dbReference type="Proteomes" id="UP000222542"/>
    </source>
</evidence>
<accession>A0A2G2Y9G3</accession>